<name>A0A8X6NH07_NEPPI</name>
<dbReference type="Proteomes" id="UP000887013">
    <property type="component" value="Unassembled WGS sequence"/>
</dbReference>
<gene>
    <name evidence="1" type="ORF">NPIL_519241</name>
</gene>
<dbReference type="AlphaFoldDB" id="A0A8X6NH07"/>
<dbReference type="EMBL" id="BMAW01104176">
    <property type="protein sequence ID" value="GFT12895.1"/>
    <property type="molecule type" value="Genomic_DNA"/>
</dbReference>
<comment type="caution">
    <text evidence="1">The sequence shown here is derived from an EMBL/GenBank/DDBJ whole genome shotgun (WGS) entry which is preliminary data.</text>
</comment>
<evidence type="ECO:0000313" key="1">
    <source>
        <dbReference type="EMBL" id="GFT12895.1"/>
    </source>
</evidence>
<organism evidence="1 2">
    <name type="scientific">Nephila pilipes</name>
    <name type="common">Giant wood spider</name>
    <name type="synonym">Nephila maculata</name>
    <dbReference type="NCBI Taxonomy" id="299642"/>
    <lineage>
        <taxon>Eukaryota</taxon>
        <taxon>Metazoa</taxon>
        <taxon>Ecdysozoa</taxon>
        <taxon>Arthropoda</taxon>
        <taxon>Chelicerata</taxon>
        <taxon>Arachnida</taxon>
        <taxon>Araneae</taxon>
        <taxon>Araneomorphae</taxon>
        <taxon>Entelegynae</taxon>
        <taxon>Araneoidea</taxon>
        <taxon>Nephilidae</taxon>
        <taxon>Nephila</taxon>
    </lineage>
</organism>
<protein>
    <submittedName>
        <fullName evidence="1">Uncharacterized protein</fullName>
    </submittedName>
</protein>
<accession>A0A8X6NH07</accession>
<keyword evidence="2" id="KW-1185">Reference proteome</keyword>
<reference evidence="1" key="1">
    <citation type="submission" date="2020-08" db="EMBL/GenBank/DDBJ databases">
        <title>Multicomponent nature underlies the extraordinary mechanical properties of spider dragline silk.</title>
        <authorList>
            <person name="Kono N."/>
            <person name="Nakamura H."/>
            <person name="Mori M."/>
            <person name="Yoshida Y."/>
            <person name="Ohtoshi R."/>
            <person name="Malay A.D."/>
            <person name="Moran D.A.P."/>
            <person name="Tomita M."/>
            <person name="Numata K."/>
            <person name="Arakawa K."/>
        </authorList>
    </citation>
    <scope>NUCLEOTIDE SEQUENCE</scope>
</reference>
<proteinExistence type="predicted"/>
<sequence>MDFFVQFRQRLSSLEPSKIVPIISFRQSILEQVGQLLPNYYELDVPNFHGLVYVEPGEFEDDALQAAVERGHGTFLQAIRAENGKPKLYLLAREAWDTFGRQMVAPGSNCLRRYWIPCTGTTCPTLFLKRQAIVPSVCRRCTGPRKLYADTCSISIV</sequence>
<evidence type="ECO:0000313" key="2">
    <source>
        <dbReference type="Proteomes" id="UP000887013"/>
    </source>
</evidence>